<dbReference type="PANTHER" id="PTHR43553:SF24">
    <property type="entry name" value="ENERGY-COUPLING FACTOR TRANSPORTER ATP-BINDING PROTEIN ECFA1"/>
    <property type="match status" value="1"/>
</dbReference>
<keyword evidence="4 6" id="KW-0067">ATP-binding</keyword>
<dbReference type="PANTHER" id="PTHR43553">
    <property type="entry name" value="HEAVY METAL TRANSPORTER"/>
    <property type="match status" value="1"/>
</dbReference>
<dbReference type="GO" id="GO:0016887">
    <property type="term" value="F:ATP hydrolysis activity"/>
    <property type="evidence" value="ECO:0007669"/>
    <property type="project" value="InterPro"/>
</dbReference>
<dbReference type="InterPro" id="IPR050095">
    <property type="entry name" value="ECF_ABC_transporter_ATP-bd"/>
</dbReference>
<dbReference type="Gene3D" id="3.40.50.300">
    <property type="entry name" value="P-loop containing nucleotide triphosphate hydrolases"/>
    <property type="match status" value="1"/>
</dbReference>
<keyword evidence="3" id="KW-0547">Nucleotide-binding</keyword>
<dbReference type="Pfam" id="PF00005">
    <property type="entry name" value="ABC_tran"/>
    <property type="match status" value="1"/>
</dbReference>
<dbReference type="EMBL" id="PNIK01000040">
    <property type="protein sequence ID" value="PMP67733.1"/>
    <property type="molecule type" value="Genomic_DNA"/>
</dbReference>
<proteinExistence type="inferred from homology"/>
<evidence type="ECO:0000256" key="4">
    <source>
        <dbReference type="ARBA" id="ARBA00022840"/>
    </source>
</evidence>
<protein>
    <submittedName>
        <fullName evidence="6">Energy-coupling factor ABC transporter ATP-binding protein</fullName>
    </submittedName>
</protein>
<dbReference type="InterPro" id="IPR017871">
    <property type="entry name" value="ABC_transporter-like_CS"/>
</dbReference>
<dbReference type="InterPro" id="IPR003593">
    <property type="entry name" value="AAA+_ATPase"/>
</dbReference>
<dbReference type="PROSITE" id="PS50893">
    <property type="entry name" value="ABC_TRANSPORTER_2"/>
    <property type="match status" value="1"/>
</dbReference>
<evidence type="ECO:0000259" key="5">
    <source>
        <dbReference type="PROSITE" id="PS50893"/>
    </source>
</evidence>
<dbReference type="GO" id="GO:0005524">
    <property type="term" value="F:ATP binding"/>
    <property type="evidence" value="ECO:0007669"/>
    <property type="project" value="UniProtKB-KW"/>
</dbReference>
<dbReference type="InterPro" id="IPR003439">
    <property type="entry name" value="ABC_transporter-like_ATP-bd"/>
</dbReference>
<dbReference type="GO" id="GO:0043190">
    <property type="term" value="C:ATP-binding cassette (ABC) transporter complex"/>
    <property type="evidence" value="ECO:0007669"/>
    <property type="project" value="TreeGrafter"/>
</dbReference>
<dbReference type="PROSITE" id="PS00211">
    <property type="entry name" value="ABC_TRANSPORTER_1"/>
    <property type="match status" value="1"/>
</dbReference>
<dbReference type="InterPro" id="IPR027417">
    <property type="entry name" value="P-loop_NTPase"/>
</dbReference>
<comment type="similarity">
    <text evidence="1">Belongs to the ABC transporter superfamily.</text>
</comment>
<accession>A0A2N7PP61</accession>
<organism evidence="6 7">
    <name type="scientific">Thermodesulfobacterium geofontis</name>
    <dbReference type="NCBI Taxonomy" id="1295609"/>
    <lineage>
        <taxon>Bacteria</taxon>
        <taxon>Pseudomonadati</taxon>
        <taxon>Thermodesulfobacteriota</taxon>
        <taxon>Thermodesulfobacteria</taxon>
        <taxon>Thermodesulfobacteriales</taxon>
        <taxon>Thermodesulfobacteriaceae</taxon>
        <taxon>Thermodesulfobacterium</taxon>
    </lineage>
</organism>
<evidence type="ECO:0000256" key="2">
    <source>
        <dbReference type="ARBA" id="ARBA00022448"/>
    </source>
</evidence>
<comment type="caution">
    <text evidence="6">The sequence shown here is derived from an EMBL/GenBank/DDBJ whole genome shotgun (WGS) entry which is preliminary data.</text>
</comment>
<dbReference type="InterPro" id="IPR015856">
    <property type="entry name" value="ABC_transpr_CbiO/EcfA_su"/>
</dbReference>
<evidence type="ECO:0000256" key="1">
    <source>
        <dbReference type="ARBA" id="ARBA00005417"/>
    </source>
</evidence>
<dbReference type="Proteomes" id="UP000235460">
    <property type="component" value="Unassembled WGS sequence"/>
</dbReference>
<dbReference type="GO" id="GO:0042626">
    <property type="term" value="F:ATPase-coupled transmembrane transporter activity"/>
    <property type="evidence" value="ECO:0007669"/>
    <property type="project" value="TreeGrafter"/>
</dbReference>
<evidence type="ECO:0000256" key="3">
    <source>
        <dbReference type="ARBA" id="ARBA00022741"/>
    </source>
</evidence>
<dbReference type="SUPFAM" id="SSF52540">
    <property type="entry name" value="P-loop containing nucleoside triphosphate hydrolases"/>
    <property type="match status" value="1"/>
</dbReference>
<evidence type="ECO:0000313" key="7">
    <source>
        <dbReference type="Proteomes" id="UP000235460"/>
    </source>
</evidence>
<reference evidence="6 7" key="1">
    <citation type="submission" date="2018-01" db="EMBL/GenBank/DDBJ databases">
        <title>Metagenomic assembled genomes from two thermal pools in the Uzon Caldera, Kamchatka, Russia.</title>
        <authorList>
            <person name="Wilkins L."/>
            <person name="Ettinger C."/>
        </authorList>
    </citation>
    <scope>NUCLEOTIDE SEQUENCE [LARGE SCALE GENOMIC DNA]</scope>
    <source>
        <strain evidence="6">ZAV-08</strain>
    </source>
</reference>
<evidence type="ECO:0000313" key="6">
    <source>
        <dbReference type="EMBL" id="PMP67733.1"/>
    </source>
</evidence>
<dbReference type="CDD" id="cd03225">
    <property type="entry name" value="ABC_cobalt_CbiO_domain1"/>
    <property type="match status" value="1"/>
</dbReference>
<keyword evidence="2" id="KW-0813">Transport</keyword>
<gene>
    <name evidence="6" type="ORF">C0190_02645</name>
</gene>
<name>A0A2N7PP61_9BACT</name>
<feature type="domain" description="ABC transporter" evidence="5">
    <location>
        <begin position="6"/>
        <end position="216"/>
    </location>
</feature>
<dbReference type="SMART" id="SM00382">
    <property type="entry name" value="AAA"/>
    <property type="match status" value="1"/>
</dbReference>
<sequence length="217" mass="24717">MKDPLIKLENISFSYNSYSVLENINFELNLGEKIGLIGPNGSGKTTLLFIIMGFLKPLSGKIFILGKERKKEKDFLEVRQKLGLLFQDSDSQLFCPTVKEDIAFGPLNLGKNRKEVKEIVEKIASLFNIKHLLERPIYKLSGGEKKVVALATVFAMDPIAYLLDEPSSGLDEEIKKKLIEFLKVYVKTCLIVSHDHEFLKATVEKIYILKNKNIYLY</sequence>
<dbReference type="AlphaFoldDB" id="A0A2N7PP61"/>